<protein>
    <recommendedName>
        <fullName evidence="4">CCHC-type domain-containing protein</fullName>
    </recommendedName>
</protein>
<evidence type="ECO:0000313" key="3">
    <source>
        <dbReference type="Proteomes" id="UP001497482"/>
    </source>
</evidence>
<dbReference type="AlphaFoldDB" id="A0AAV2JL87"/>
<feature type="region of interest" description="Disordered" evidence="1">
    <location>
        <begin position="12"/>
        <end position="101"/>
    </location>
</feature>
<dbReference type="EMBL" id="OZ035834">
    <property type="protein sequence ID" value="CAL1576510.1"/>
    <property type="molecule type" value="Genomic_DNA"/>
</dbReference>
<feature type="compositionally biased region" description="Basic and acidic residues" evidence="1">
    <location>
        <begin position="56"/>
        <end position="68"/>
    </location>
</feature>
<dbReference type="GO" id="GO:0008270">
    <property type="term" value="F:zinc ion binding"/>
    <property type="evidence" value="ECO:0007669"/>
    <property type="project" value="InterPro"/>
</dbReference>
<dbReference type="InterPro" id="IPR036875">
    <property type="entry name" value="Znf_CCHC_sf"/>
</dbReference>
<dbReference type="PANTHER" id="PTHR46888:SF13">
    <property type="entry name" value="RIBONUCLEASE H"/>
    <property type="match status" value="1"/>
</dbReference>
<organism evidence="2 3">
    <name type="scientific">Knipowitschia caucasica</name>
    <name type="common">Caucasian dwarf goby</name>
    <name type="synonym">Pomatoschistus caucasicus</name>
    <dbReference type="NCBI Taxonomy" id="637954"/>
    <lineage>
        <taxon>Eukaryota</taxon>
        <taxon>Metazoa</taxon>
        <taxon>Chordata</taxon>
        <taxon>Craniata</taxon>
        <taxon>Vertebrata</taxon>
        <taxon>Euteleostomi</taxon>
        <taxon>Actinopterygii</taxon>
        <taxon>Neopterygii</taxon>
        <taxon>Teleostei</taxon>
        <taxon>Neoteleostei</taxon>
        <taxon>Acanthomorphata</taxon>
        <taxon>Gobiaria</taxon>
        <taxon>Gobiiformes</taxon>
        <taxon>Gobioidei</taxon>
        <taxon>Gobiidae</taxon>
        <taxon>Gobiinae</taxon>
        <taxon>Knipowitschia</taxon>
    </lineage>
</organism>
<keyword evidence="3" id="KW-1185">Reference proteome</keyword>
<evidence type="ECO:0000313" key="2">
    <source>
        <dbReference type="EMBL" id="CAL1576510.1"/>
    </source>
</evidence>
<reference evidence="2 3" key="1">
    <citation type="submission" date="2024-04" db="EMBL/GenBank/DDBJ databases">
        <authorList>
            <person name="Waldvogel A.-M."/>
            <person name="Schoenle A."/>
        </authorList>
    </citation>
    <scope>NUCLEOTIDE SEQUENCE [LARGE SCALE GENOMIC DNA]</scope>
</reference>
<accession>A0AAV2JL87</accession>
<dbReference type="PANTHER" id="PTHR46888">
    <property type="entry name" value="ZINC KNUCKLE DOMAINCONTAINING PROTEIN-RELATED"/>
    <property type="match status" value="1"/>
</dbReference>
<gene>
    <name evidence="2" type="ORF">KC01_LOCUS7941</name>
</gene>
<dbReference type="GO" id="GO:0003676">
    <property type="term" value="F:nucleic acid binding"/>
    <property type="evidence" value="ECO:0007669"/>
    <property type="project" value="InterPro"/>
</dbReference>
<dbReference type="Proteomes" id="UP001497482">
    <property type="component" value="Chromosome 12"/>
</dbReference>
<sequence length="259" mass="29253">MHVPRLEVEVVAGHSERPEATSLVLGPEVCPSTARVPPKAEERLTTSSSPPGVSESRGRPDHPTRFSWDHSLGSPSRFPQVPTRHRVPVERLDEEAEERERERQATMELQYRLKKLEIEAETALKMRRLELEAEGRLPLNPSRVVAAVEPAHSPVQPVDLVPEAYRQRFRGLQKAPNQTYEAAVLADEFALTHRTTFGTANNRSFVSEPIRRSANTPPVHKEQRECFYCHRPGHVISNCLALKRKSNYSATDSFAQSQD</sequence>
<dbReference type="SUPFAM" id="SSF57756">
    <property type="entry name" value="Retrovirus zinc finger-like domains"/>
    <property type="match status" value="1"/>
</dbReference>
<evidence type="ECO:0000256" key="1">
    <source>
        <dbReference type="SAM" id="MobiDB-lite"/>
    </source>
</evidence>
<dbReference type="Gene3D" id="4.10.60.10">
    <property type="entry name" value="Zinc finger, CCHC-type"/>
    <property type="match status" value="1"/>
</dbReference>
<proteinExistence type="predicted"/>
<evidence type="ECO:0008006" key="4">
    <source>
        <dbReference type="Google" id="ProtNLM"/>
    </source>
</evidence>
<name>A0AAV2JL87_KNICA</name>